<evidence type="ECO:0000313" key="2">
    <source>
        <dbReference type="EMBL" id="VAW32456.1"/>
    </source>
</evidence>
<dbReference type="Pfam" id="PF01571">
    <property type="entry name" value="GCV_T"/>
    <property type="match status" value="2"/>
</dbReference>
<dbReference type="Gene3D" id="3.30.1360.120">
    <property type="entry name" value="Probable tRNA modification gtpase trme, domain 1"/>
    <property type="match status" value="2"/>
</dbReference>
<sequence>MNMRIITPIHEIAKQASAQFGDQSGWQIPEHYGSVENEVAAAQQDVVLVDQSHYGKIRIEGATAGRFLQGEALAIHAGMTTPYGYLFRLRQDLFFISTTVDNSANLVAKLNSQAKNSGDLVTITDVTQGNAALWLIGPKSKEVLSRLCPLDFDDSQFPDMTAKQSSVAKTKQLIIRRDIGETLAFVLIGARSSAAYLWQTIMEAGEDLDIQPAGLASTRDLM</sequence>
<dbReference type="AlphaFoldDB" id="A0A3B0VK24"/>
<dbReference type="PANTHER" id="PTHR43757">
    <property type="entry name" value="AMINOMETHYLTRANSFERASE"/>
    <property type="match status" value="1"/>
</dbReference>
<dbReference type="InterPro" id="IPR028896">
    <property type="entry name" value="GcvT/YgfZ/DmdA"/>
</dbReference>
<dbReference type="InterPro" id="IPR027266">
    <property type="entry name" value="TrmE/GcvT-like"/>
</dbReference>
<gene>
    <name evidence="2" type="ORF">MNBD_CHLOROFLEXI01-4258</name>
</gene>
<reference evidence="2" key="1">
    <citation type="submission" date="2018-06" db="EMBL/GenBank/DDBJ databases">
        <authorList>
            <person name="Zhirakovskaya E."/>
        </authorList>
    </citation>
    <scope>NUCLEOTIDE SEQUENCE</scope>
</reference>
<dbReference type="InterPro" id="IPR006222">
    <property type="entry name" value="GCVT_N"/>
</dbReference>
<dbReference type="Gene3D" id="3.30.70.1400">
    <property type="entry name" value="Aminomethyltransferase beta-barrel domains"/>
    <property type="match status" value="1"/>
</dbReference>
<proteinExistence type="predicted"/>
<feature type="domain" description="GCVT N-terminal" evidence="1">
    <location>
        <begin position="9"/>
        <end position="69"/>
    </location>
</feature>
<dbReference type="EMBL" id="UOEU01000359">
    <property type="protein sequence ID" value="VAW32456.1"/>
    <property type="molecule type" value="Genomic_DNA"/>
</dbReference>
<organism evidence="2">
    <name type="scientific">hydrothermal vent metagenome</name>
    <dbReference type="NCBI Taxonomy" id="652676"/>
    <lineage>
        <taxon>unclassified sequences</taxon>
        <taxon>metagenomes</taxon>
        <taxon>ecological metagenomes</taxon>
    </lineage>
</organism>
<accession>A0A3B0VK24</accession>
<name>A0A3B0VK24_9ZZZZ</name>
<feature type="domain" description="GCVT N-terminal" evidence="1">
    <location>
        <begin position="78"/>
        <end position="219"/>
    </location>
</feature>
<dbReference type="SUPFAM" id="SSF103025">
    <property type="entry name" value="Folate-binding domain"/>
    <property type="match status" value="1"/>
</dbReference>
<dbReference type="PANTHER" id="PTHR43757:SF2">
    <property type="entry name" value="AMINOMETHYLTRANSFERASE, MITOCHONDRIAL"/>
    <property type="match status" value="1"/>
</dbReference>
<protein>
    <recommendedName>
        <fullName evidence="1">GCVT N-terminal domain-containing protein</fullName>
    </recommendedName>
</protein>
<evidence type="ECO:0000259" key="1">
    <source>
        <dbReference type="Pfam" id="PF01571"/>
    </source>
</evidence>